<evidence type="ECO:0000313" key="1">
    <source>
        <dbReference type="EMBL" id="GAH44931.1"/>
    </source>
</evidence>
<sequence length="45" mass="4858">VASVVVLAASAPAAMWAAGKVFRTGILMHGKRPGVREVLRWVRQN</sequence>
<comment type="caution">
    <text evidence="1">The sequence shown here is derived from an EMBL/GenBank/DDBJ whole genome shotgun (WGS) entry which is preliminary data.</text>
</comment>
<name>X1FH06_9ZZZZ</name>
<accession>X1FH06</accession>
<dbReference type="EMBL" id="BARU01007411">
    <property type="protein sequence ID" value="GAH44931.1"/>
    <property type="molecule type" value="Genomic_DNA"/>
</dbReference>
<gene>
    <name evidence="1" type="ORF">S03H2_14601</name>
</gene>
<reference evidence="1" key="1">
    <citation type="journal article" date="2014" name="Front. Microbiol.">
        <title>High frequency of phylogenetically diverse reductive dehalogenase-homologous genes in deep subseafloor sedimentary metagenomes.</title>
        <authorList>
            <person name="Kawai M."/>
            <person name="Futagami T."/>
            <person name="Toyoda A."/>
            <person name="Takaki Y."/>
            <person name="Nishi S."/>
            <person name="Hori S."/>
            <person name="Arai W."/>
            <person name="Tsubouchi T."/>
            <person name="Morono Y."/>
            <person name="Uchiyama I."/>
            <person name="Ito T."/>
            <person name="Fujiyama A."/>
            <person name="Inagaki F."/>
            <person name="Takami H."/>
        </authorList>
    </citation>
    <scope>NUCLEOTIDE SEQUENCE</scope>
    <source>
        <strain evidence="1">Expedition CK06-06</strain>
    </source>
</reference>
<feature type="non-terminal residue" evidence="1">
    <location>
        <position position="1"/>
    </location>
</feature>
<proteinExistence type="predicted"/>
<protein>
    <submittedName>
        <fullName evidence="1">Uncharacterized protein</fullName>
    </submittedName>
</protein>
<organism evidence="1">
    <name type="scientific">marine sediment metagenome</name>
    <dbReference type="NCBI Taxonomy" id="412755"/>
    <lineage>
        <taxon>unclassified sequences</taxon>
        <taxon>metagenomes</taxon>
        <taxon>ecological metagenomes</taxon>
    </lineage>
</organism>
<dbReference type="AlphaFoldDB" id="X1FH06"/>